<dbReference type="GO" id="GO:0003677">
    <property type="term" value="F:DNA binding"/>
    <property type="evidence" value="ECO:0007669"/>
    <property type="project" value="InterPro"/>
</dbReference>
<gene>
    <name evidence="2" type="ORF">ME9_01535</name>
</gene>
<dbReference type="Proteomes" id="UP000002648">
    <property type="component" value="Unassembled WGS sequence"/>
</dbReference>
<organism evidence="2 3">
    <name type="scientific">Bartonella taylorii 8TBB</name>
    <dbReference type="NCBI Taxonomy" id="1094560"/>
    <lineage>
        <taxon>Bacteria</taxon>
        <taxon>Pseudomonadati</taxon>
        <taxon>Pseudomonadota</taxon>
        <taxon>Alphaproteobacteria</taxon>
        <taxon>Hyphomicrobiales</taxon>
        <taxon>Bartonellaceae</taxon>
        <taxon>Bartonella</taxon>
    </lineage>
</organism>
<dbReference type="AlphaFoldDB" id="A0A9P2W241"/>
<dbReference type="InterPro" id="IPR001387">
    <property type="entry name" value="Cro/C1-type_HTH"/>
</dbReference>
<feature type="domain" description="HTH cro/C1-type" evidence="1">
    <location>
        <begin position="17"/>
        <end position="71"/>
    </location>
</feature>
<protein>
    <recommendedName>
        <fullName evidence="1">HTH cro/C1-type domain-containing protein</fullName>
    </recommendedName>
</protein>
<proteinExistence type="predicted"/>
<dbReference type="EMBL" id="AIMD01000053">
    <property type="protein sequence ID" value="EJF92327.1"/>
    <property type="molecule type" value="Genomic_DNA"/>
</dbReference>
<dbReference type="PROSITE" id="PS50943">
    <property type="entry name" value="HTH_CROC1"/>
    <property type="match status" value="1"/>
</dbReference>
<dbReference type="CDD" id="cd00093">
    <property type="entry name" value="HTH_XRE"/>
    <property type="match status" value="1"/>
</dbReference>
<accession>A0A9P2W241</accession>
<dbReference type="OrthoDB" id="9797172at2"/>
<keyword evidence="3" id="KW-1185">Reference proteome</keyword>
<name>A0A9P2W241_BARTA</name>
<reference evidence="2 3" key="1">
    <citation type="submission" date="2012-03" db="EMBL/GenBank/DDBJ databases">
        <title>The Genome Sequence of Bartonella taylorii 8TBB.</title>
        <authorList>
            <consortium name="The Broad Institute Genome Sequencing Platform"/>
            <consortium name="The Broad Institute Genome Sequencing Center for Infectious Disease"/>
            <person name="Feldgarden M."/>
            <person name="Kirby J."/>
            <person name="Kosoy M."/>
            <person name="Birtles R."/>
            <person name="Probert W.S."/>
            <person name="Chiaraviglio L."/>
            <person name="Young S.K."/>
            <person name="Zeng Q."/>
            <person name="Gargeya S."/>
            <person name="Fitzgerald M."/>
            <person name="Haas B."/>
            <person name="Abouelleil A."/>
            <person name="Alvarado L."/>
            <person name="Arachchi H.M."/>
            <person name="Berlin A."/>
            <person name="Chapman S.B."/>
            <person name="Gearin G."/>
            <person name="Goldberg J."/>
            <person name="Griggs A."/>
            <person name="Gujja S."/>
            <person name="Hansen M."/>
            <person name="Heiman D."/>
            <person name="Howarth C."/>
            <person name="Larimer J."/>
            <person name="Lui A."/>
            <person name="MacDonald P.J.P."/>
            <person name="McCowen C."/>
            <person name="Montmayeur A."/>
            <person name="Murphy C."/>
            <person name="Neiman D."/>
            <person name="Pearson M."/>
            <person name="Priest M."/>
            <person name="Roberts A."/>
            <person name="Saif S."/>
            <person name="Shea T."/>
            <person name="Sisk P."/>
            <person name="Stolte C."/>
            <person name="Sykes S."/>
            <person name="Wortman J."/>
            <person name="Nusbaum C."/>
            <person name="Birren B."/>
        </authorList>
    </citation>
    <scope>NUCLEOTIDE SEQUENCE [LARGE SCALE GENOMIC DNA]</scope>
    <source>
        <strain evidence="2 3">8TBB</strain>
    </source>
</reference>
<sequence length="118" mass="13444">MQAKNRHFNDIAVGKKIRFRRNIVGLSQKQLGDHLGVTFQQIKKYEKGIKPVGAGLLQEIAEILDVPLSFFYADISTKKDALYNYDERIASKAEYLLLNGFRSLASGKQRAILRLIFD</sequence>
<evidence type="ECO:0000313" key="2">
    <source>
        <dbReference type="EMBL" id="EJF92327.1"/>
    </source>
</evidence>
<dbReference type="SUPFAM" id="SSF47413">
    <property type="entry name" value="lambda repressor-like DNA-binding domains"/>
    <property type="match status" value="1"/>
</dbReference>
<comment type="caution">
    <text evidence="2">The sequence shown here is derived from an EMBL/GenBank/DDBJ whole genome shotgun (WGS) entry which is preliminary data.</text>
</comment>
<dbReference type="Gene3D" id="1.10.260.40">
    <property type="entry name" value="lambda repressor-like DNA-binding domains"/>
    <property type="match status" value="1"/>
</dbReference>
<dbReference type="SMART" id="SM00530">
    <property type="entry name" value="HTH_XRE"/>
    <property type="match status" value="1"/>
</dbReference>
<dbReference type="RefSeq" id="WP_004861078.1">
    <property type="nucleotide sequence ID" value="NZ_JH725054.1"/>
</dbReference>
<dbReference type="Pfam" id="PF01381">
    <property type="entry name" value="HTH_3"/>
    <property type="match status" value="1"/>
</dbReference>
<evidence type="ECO:0000259" key="1">
    <source>
        <dbReference type="PROSITE" id="PS50943"/>
    </source>
</evidence>
<evidence type="ECO:0000313" key="3">
    <source>
        <dbReference type="Proteomes" id="UP000002648"/>
    </source>
</evidence>
<dbReference type="InterPro" id="IPR010982">
    <property type="entry name" value="Lambda_DNA-bd_dom_sf"/>
</dbReference>